<dbReference type="PROSITE" id="PS00963">
    <property type="entry name" value="RIBOSOMAL_S2_2"/>
    <property type="match status" value="1"/>
</dbReference>
<dbReference type="CDD" id="cd01425">
    <property type="entry name" value="RPS2"/>
    <property type="match status" value="1"/>
</dbReference>
<dbReference type="PANTHER" id="PTHR12534:SF0">
    <property type="entry name" value="SMALL RIBOSOMAL SUBUNIT PROTEIN US2M"/>
    <property type="match status" value="1"/>
</dbReference>
<dbReference type="InterPro" id="IPR023591">
    <property type="entry name" value="Ribosomal_uS2_flav_dom_sf"/>
</dbReference>
<dbReference type="Gene3D" id="3.40.50.10490">
    <property type="entry name" value="Glucose-6-phosphate isomerase like protein, domain 1"/>
    <property type="match status" value="1"/>
</dbReference>
<keyword evidence="3 5" id="KW-0687">Ribonucleoprotein</keyword>
<dbReference type="EMBL" id="SDWY01000001">
    <property type="protein sequence ID" value="MDN6899721.1"/>
    <property type="molecule type" value="Genomic_DNA"/>
</dbReference>
<reference evidence="8" key="2">
    <citation type="submission" date="2019-01" db="EMBL/GenBank/DDBJ databases">
        <title>Oenococcus sicerae UCMA17102.</title>
        <authorList>
            <person name="Cousin F.J."/>
            <person name="Le Guellec R."/>
            <person name="Cretenet M."/>
        </authorList>
    </citation>
    <scope>NUCLEOTIDE SEQUENCE</scope>
    <source>
        <strain evidence="8">UCMA17102</strain>
    </source>
</reference>
<evidence type="ECO:0000256" key="2">
    <source>
        <dbReference type="ARBA" id="ARBA00022980"/>
    </source>
</evidence>
<dbReference type="EMBL" id="CP029684">
    <property type="protein sequence ID" value="QAS70411.1"/>
    <property type="molecule type" value="Genomic_DNA"/>
</dbReference>
<dbReference type="PROSITE" id="PS00962">
    <property type="entry name" value="RIBOSOMAL_S2_1"/>
    <property type="match status" value="1"/>
</dbReference>
<dbReference type="PANTHER" id="PTHR12534">
    <property type="entry name" value="30S RIBOSOMAL PROTEIN S2 PROKARYOTIC AND ORGANELLAR"/>
    <property type="match status" value="1"/>
</dbReference>
<dbReference type="Proteomes" id="UP000286907">
    <property type="component" value="Chromosome"/>
</dbReference>
<dbReference type="AlphaFoldDB" id="A0AAJ1VMJ5"/>
<proteinExistence type="inferred from homology"/>
<dbReference type="RefSeq" id="WP_128686878.1">
    <property type="nucleotide sequence ID" value="NZ_CP029684.2"/>
</dbReference>
<dbReference type="InterPro" id="IPR005706">
    <property type="entry name" value="Ribosomal_uS2_bac/mit/plastid"/>
</dbReference>
<dbReference type="Pfam" id="PF00318">
    <property type="entry name" value="Ribosomal_S2"/>
    <property type="match status" value="1"/>
</dbReference>
<feature type="compositionally biased region" description="Polar residues" evidence="7">
    <location>
        <begin position="241"/>
        <end position="263"/>
    </location>
</feature>
<feature type="region of interest" description="Disordered" evidence="7">
    <location>
        <begin position="224"/>
        <end position="263"/>
    </location>
</feature>
<reference evidence="9" key="3">
    <citation type="submission" date="2020-01" db="EMBL/GenBank/DDBJ databases">
        <authorList>
            <person name="Cousin F.J."/>
            <person name="Le Guellec R."/>
            <person name="Cretenet M."/>
        </authorList>
    </citation>
    <scope>NUCLEOTIDE SEQUENCE</scope>
    <source>
        <strain evidence="9">UCMA 15228</strain>
    </source>
</reference>
<keyword evidence="10" id="KW-1185">Reference proteome</keyword>
<dbReference type="SUPFAM" id="SSF52313">
    <property type="entry name" value="Ribosomal protein S2"/>
    <property type="match status" value="1"/>
</dbReference>
<evidence type="ECO:0000313" key="9">
    <source>
        <dbReference type="EMBL" id="QAS70411.1"/>
    </source>
</evidence>
<evidence type="ECO:0000256" key="6">
    <source>
        <dbReference type="RuleBase" id="RU003631"/>
    </source>
</evidence>
<sequence length="263" mass="29024">MAAISMKELLEAGAHFGHQTRRWDPRMDEYIFTSRNGIHIIDLQKTLRMADDAYNWVKGEAADGANFLFVGTKKQATEAIEEEAKRAGVAYVSHRWLGGTLTNWNTIKTRINKLKELRAAEEDGSFDKLPKKEASQLGKQKAKLEKFLGGIADMEDIPDVMFVVDPKTEEIAVKEARTLNIPVVAMIDTNGNPDLVDVKIPANDDAIRAVKLITSKIADAIIEGRQGQDAGEDSAEDTFANADNGQGDFQQTSDTENKVTSND</sequence>
<dbReference type="Proteomes" id="UP001167919">
    <property type="component" value="Unassembled WGS sequence"/>
</dbReference>
<evidence type="ECO:0000256" key="1">
    <source>
        <dbReference type="ARBA" id="ARBA00006242"/>
    </source>
</evidence>
<evidence type="ECO:0000313" key="10">
    <source>
        <dbReference type="Proteomes" id="UP000286907"/>
    </source>
</evidence>
<evidence type="ECO:0000256" key="3">
    <source>
        <dbReference type="ARBA" id="ARBA00023274"/>
    </source>
</evidence>
<gene>
    <name evidence="5 8" type="primary">rpsB</name>
    <name evidence="9" type="ORF">DLJ48_07700</name>
    <name evidence="8" type="ORF">EVC35_01705</name>
</gene>
<protein>
    <recommendedName>
        <fullName evidence="4 5">Small ribosomal subunit protein uS2</fullName>
    </recommendedName>
</protein>
<dbReference type="HAMAP" id="MF_00291_B">
    <property type="entry name" value="Ribosomal_uS2_B"/>
    <property type="match status" value="1"/>
</dbReference>
<organism evidence="8 11">
    <name type="scientific">Oenococcus sicerae</name>
    <dbReference type="NCBI Taxonomy" id="2203724"/>
    <lineage>
        <taxon>Bacteria</taxon>
        <taxon>Bacillati</taxon>
        <taxon>Bacillota</taxon>
        <taxon>Bacilli</taxon>
        <taxon>Lactobacillales</taxon>
        <taxon>Lactobacillaceae</taxon>
        <taxon>Oenococcus</taxon>
    </lineage>
</organism>
<dbReference type="PRINTS" id="PR00395">
    <property type="entry name" value="RIBOSOMALS2"/>
</dbReference>
<dbReference type="Gene3D" id="1.10.287.610">
    <property type="entry name" value="Helix hairpin bin"/>
    <property type="match status" value="1"/>
</dbReference>
<reference evidence="9 10" key="1">
    <citation type="journal article" date="2019" name="Syst. Appl. Microbiol.">
        <title>Oenococcus sicerae sp. nov., isolated from French cider.</title>
        <authorList>
            <person name="Cousin F.J."/>
            <person name="Le Guellec R."/>
            <person name="Chagnot C."/>
            <person name="Goux D."/>
            <person name="Dalmasso M."/>
            <person name="Laplace J.M."/>
            <person name="Cretenet M."/>
        </authorList>
    </citation>
    <scope>NUCLEOTIDE SEQUENCE [LARGE SCALE GENOMIC DNA]</scope>
    <source>
        <strain evidence="9 10">UCMA 15228</strain>
    </source>
</reference>
<comment type="similarity">
    <text evidence="1 5 6">Belongs to the universal ribosomal protein uS2 family.</text>
</comment>
<dbReference type="GO" id="GO:0006412">
    <property type="term" value="P:translation"/>
    <property type="evidence" value="ECO:0007669"/>
    <property type="project" value="UniProtKB-UniRule"/>
</dbReference>
<dbReference type="GO" id="GO:0022627">
    <property type="term" value="C:cytosolic small ribosomal subunit"/>
    <property type="evidence" value="ECO:0007669"/>
    <property type="project" value="TreeGrafter"/>
</dbReference>
<evidence type="ECO:0000256" key="5">
    <source>
        <dbReference type="HAMAP-Rule" id="MF_00291"/>
    </source>
</evidence>
<dbReference type="GO" id="GO:0003735">
    <property type="term" value="F:structural constituent of ribosome"/>
    <property type="evidence" value="ECO:0007669"/>
    <property type="project" value="InterPro"/>
</dbReference>
<evidence type="ECO:0000313" key="11">
    <source>
        <dbReference type="Proteomes" id="UP001167919"/>
    </source>
</evidence>
<name>A0AAJ1VMJ5_9LACO</name>
<dbReference type="InterPro" id="IPR018130">
    <property type="entry name" value="Ribosomal_uS2_CS"/>
</dbReference>
<evidence type="ECO:0000256" key="4">
    <source>
        <dbReference type="ARBA" id="ARBA00035256"/>
    </source>
</evidence>
<dbReference type="FunFam" id="1.10.287.610:FF:000001">
    <property type="entry name" value="30S ribosomal protein S2"/>
    <property type="match status" value="1"/>
</dbReference>
<evidence type="ECO:0000256" key="7">
    <source>
        <dbReference type="SAM" id="MobiDB-lite"/>
    </source>
</evidence>
<evidence type="ECO:0000313" key="8">
    <source>
        <dbReference type="EMBL" id="MDN6899721.1"/>
    </source>
</evidence>
<keyword evidence="2 5" id="KW-0689">Ribosomal protein</keyword>
<dbReference type="NCBIfam" id="TIGR01011">
    <property type="entry name" value="rpsB_bact"/>
    <property type="match status" value="1"/>
</dbReference>
<dbReference type="InterPro" id="IPR001865">
    <property type="entry name" value="Ribosomal_uS2"/>
</dbReference>
<accession>A0AAJ1VMJ5</accession>